<sequence length="205" mass="20912">MRSVAVLIALAASAVTAQVQNYTSSLDMRVDPNEVAQQQRAVWCQAQTNSCQQLCNTNTNDNSCNQATLEYSCTCSKNSSAPALQYYIQTMPTFICQQVFSDCITANAGNAKGQADCKSHIEKLCGTAKPPLASDDSDDDDSSSSTTSASATKATAPPTSAAHSATAANAAPTSQTSTSLAGPALAPGGAGAVAVAAAGLFTFLL</sequence>
<name>A0A0M8MVK3_ESCWE</name>
<evidence type="ECO:0000313" key="5">
    <source>
        <dbReference type="Proteomes" id="UP000053831"/>
    </source>
</evidence>
<evidence type="ECO:0000256" key="1">
    <source>
        <dbReference type="SAM" id="MobiDB-lite"/>
    </source>
</evidence>
<proteinExistence type="predicted"/>
<dbReference type="PANTHER" id="PTHR38118:SF3">
    <property type="entry name" value="ANCHORED CELL WALL PROTEIN 11"/>
    <property type="match status" value="1"/>
</dbReference>
<dbReference type="Proteomes" id="UP000053831">
    <property type="component" value="Unassembled WGS sequence"/>
</dbReference>
<feature type="region of interest" description="Disordered" evidence="1">
    <location>
        <begin position="129"/>
        <end position="180"/>
    </location>
</feature>
<evidence type="ECO:0000259" key="3">
    <source>
        <dbReference type="Pfam" id="PF24808"/>
    </source>
</evidence>
<protein>
    <recommendedName>
        <fullName evidence="3">DUF7707 domain-containing protein</fullName>
    </recommendedName>
</protein>
<dbReference type="AlphaFoldDB" id="A0A0M8MVK3"/>
<reference evidence="4 5" key="1">
    <citation type="submission" date="2015-07" db="EMBL/GenBank/DDBJ databases">
        <title>The genome of the fungus Escovopsis weberi, a specialized disease agent of ant agriculture.</title>
        <authorList>
            <person name="de Man T.J."/>
            <person name="Stajich J.E."/>
            <person name="Kubicek C.P."/>
            <person name="Chenthamara K."/>
            <person name="Atanasova L."/>
            <person name="Druzhinina I.S."/>
            <person name="Birnbaum S."/>
            <person name="Barribeau S.M."/>
            <person name="Teiling C."/>
            <person name="Suen G."/>
            <person name="Currie C."/>
            <person name="Gerardo N.M."/>
        </authorList>
    </citation>
    <scope>NUCLEOTIDE SEQUENCE [LARGE SCALE GENOMIC DNA]</scope>
</reference>
<keyword evidence="2" id="KW-0732">Signal</keyword>
<dbReference type="PANTHER" id="PTHR38118">
    <property type="entry name" value="ANCHORED CELL WALL PROTEIN 11-RELATED"/>
    <property type="match status" value="1"/>
</dbReference>
<gene>
    <name evidence="4" type="ORF">ESCO_006083</name>
</gene>
<keyword evidence="5" id="KW-1185">Reference proteome</keyword>
<feature type="signal peptide" evidence="2">
    <location>
        <begin position="1"/>
        <end position="17"/>
    </location>
</feature>
<accession>A0A0M8MVK3</accession>
<feature type="domain" description="DUF7707" evidence="3">
    <location>
        <begin position="29"/>
        <end position="130"/>
    </location>
</feature>
<feature type="chain" id="PRO_5005818738" description="DUF7707 domain-containing protein" evidence="2">
    <location>
        <begin position="18"/>
        <end position="205"/>
    </location>
</feature>
<dbReference type="OrthoDB" id="2121879at2759"/>
<organism evidence="4 5">
    <name type="scientific">Escovopsis weberi</name>
    <dbReference type="NCBI Taxonomy" id="150374"/>
    <lineage>
        <taxon>Eukaryota</taxon>
        <taxon>Fungi</taxon>
        <taxon>Dikarya</taxon>
        <taxon>Ascomycota</taxon>
        <taxon>Pezizomycotina</taxon>
        <taxon>Sordariomycetes</taxon>
        <taxon>Hypocreomycetidae</taxon>
        <taxon>Hypocreales</taxon>
        <taxon>Hypocreaceae</taxon>
        <taxon>Escovopsis</taxon>
    </lineage>
</organism>
<comment type="caution">
    <text evidence="4">The sequence shown here is derived from an EMBL/GenBank/DDBJ whole genome shotgun (WGS) entry which is preliminary data.</text>
</comment>
<dbReference type="InterPro" id="IPR056124">
    <property type="entry name" value="DUF7707"/>
</dbReference>
<feature type="compositionally biased region" description="Low complexity" evidence="1">
    <location>
        <begin position="143"/>
        <end position="180"/>
    </location>
</feature>
<dbReference type="EMBL" id="LGSR01000018">
    <property type="protein sequence ID" value="KOS20266.1"/>
    <property type="molecule type" value="Genomic_DNA"/>
</dbReference>
<evidence type="ECO:0000256" key="2">
    <source>
        <dbReference type="SAM" id="SignalP"/>
    </source>
</evidence>
<evidence type="ECO:0000313" key="4">
    <source>
        <dbReference type="EMBL" id="KOS20266.1"/>
    </source>
</evidence>
<dbReference type="Pfam" id="PF24808">
    <property type="entry name" value="DUF7707"/>
    <property type="match status" value="1"/>
</dbReference>